<keyword evidence="1" id="KW-0732">Signal</keyword>
<reference evidence="3" key="1">
    <citation type="journal article" date="2021" name="PeerJ">
        <title>Extensive microbial diversity within the chicken gut microbiome revealed by metagenomics and culture.</title>
        <authorList>
            <person name="Gilroy R."/>
            <person name="Ravi A."/>
            <person name="Getino M."/>
            <person name="Pursley I."/>
            <person name="Horton D.L."/>
            <person name="Alikhan N.F."/>
            <person name="Baker D."/>
            <person name="Gharbi K."/>
            <person name="Hall N."/>
            <person name="Watson M."/>
            <person name="Adriaenssens E.M."/>
            <person name="Foster-Nyarko E."/>
            <person name="Jarju S."/>
            <person name="Secka A."/>
            <person name="Antonio M."/>
            <person name="Oren A."/>
            <person name="Chaudhuri R.R."/>
            <person name="La Ragione R."/>
            <person name="Hildebrand F."/>
            <person name="Pallen M.J."/>
        </authorList>
    </citation>
    <scope>NUCLEOTIDE SEQUENCE</scope>
    <source>
        <strain evidence="3">Gambia16-930</strain>
    </source>
</reference>
<feature type="domain" description="Secretion system C-terminal sorting" evidence="2">
    <location>
        <begin position="247"/>
        <end position="316"/>
    </location>
</feature>
<dbReference type="Pfam" id="PF18962">
    <property type="entry name" value="Por_Secre_tail"/>
    <property type="match status" value="1"/>
</dbReference>
<dbReference type="Proteomes" id="UP000824267">
    <property type="component" value="Unassembled WGS sequence"/>
</dbReference>
<comment type="caution">
    <text evidence="3">The sequence shown here is derived from an EMBL/GenBank/DDBJ whole genome shotgun (WGS) entry which is preliminary data.</text>
</comment>
<evidence type="ECO:0000313" key="4">
    <source>
        <dbReference type="Proteomes" id="UP000824267"/>
    </source>
</evidence>
<sequence length="317" mass="34020">MKKIIFSVLALGLSMGVMAQKVMVSDVELNGNEKLTVNRGEIVGASKTSGTFYPQAFQSCATLDNFAYYTFDLDGTGTYILPVTGSGAFEGCGQTYTFSSPVTITGVEMYMSNIYPGDDATPDVVIMNGDFTEEIAATTYNTADLAVSETEITVAPVTATFGTPVANQTSFGIAVYYPAYGQTSTDVLVVSTESGCSSGLEPRLLMQGEWTLASEIFDGLDIDLYVFPILEGYVSLSEAELNSLSYVYPNPAKNEVMLASSFSIERVEIVNMLGQVVYSSDVNANSIKVNTSDFATGNYVVKMFTENGMATKKLVVE</sequence>
<proteinExistence type="predicted"/>
<dbReference type="AlphaFoldDB" id="A0A9D1RJI4"/>
<organism evidence="3 4">
    <name type="scientific">Candidatus Onthomorpha intestinigallinarum</name>
    <dbReference type="NCBI Taxonomy" id="2840880"/>
    <lineage>
        <taxon>Bacteria</taxon>
        <taxon>Pseudomonadati</taxon>
        <taxon>Bacteroidota</taxon>
        <taxon>Bacteroidia</taxon>
        <taxon>Bacteroidales</taxon>
        <taxon>Candidatus Onthomorpha</taxon>
    </lineage>
</organism>
<dbReference type="NCBIfam" id="TIGR04183">
    <property type="entry name" value="Por_Secre_tail"/>
    <property type="match status" value="1"/>
</dbReference>
<dbReference type="InterPro" id="IPR026444">
    <property type="entry name" value="Secre_tail"/>
</dbReference>
<evidence type="ECO:0000256" key="1">
    <source>
        <dbReference type="SAM" id="SignalP"/>
    </source>
</evidence>
<protein>
    <submittedName>
        <fullName evidence="3">T9SS type A sorting domain-containing protein</fullName>
    </submittedName>
</protein>
<dbReference type="EMBL" id="DXGG01000178">
    <property type="protein sequence ID" value="HIW87746.1"/>
    <property type="molecule type" value="Genomic_DNA"/>
</dbReference>
<reference evidence="3" key="2">
    <citation type="submission" date="2021-04" db="EMBL/GenBank/DDBJ databases">
        <authorList>
            <person name="Gilroy R."/>
        </authorList>
    </citation>
    <scope>NUCLEOTIDE SEQUENCE</scope>
    <source>
        <strain evidence="3">Gambia16-930</strain>
    </source>
</reference>
<evidence type="ECO:0000313" key="3">
    <source>
        <dbReference type="EMBL" id="HIW87746.1"/>
    </source>
</evidence>
<evidence type="ECO:0000259" key="2">
    <source>
        <dbReference type="Pfam" id="PF18962"/>
    </source>
</evidence>
<gene>
    <name evidence="3" type="ORF">IAC47_05670</name>
</gene>
<feature type="signal peptide" evidence="1">
    <location>
        <begin position="1"/>
        <end position="19"/>
    </location>
</feature>
<accession>A0A9D1RJI4</accession>
<name>A0A9D1RJI4_9BACT</name>
<feature type="chain" id="PRO_5039301597" evidence="1">
    <location>
        <begin position="20"/>
        <end position="317"/>
    </location>
</feature>